<dbReference type="STRING" id="38772.ENSGAGP00000015299"/>
<dbReference type="AlphaFoldDB" id="A0A452HK76"/>
<accession>A0A452HK76</accession>
<protein>
    <submittedName>
        <fullName evidence="2">Uncharacterized protein</fullName>
    </submittedName>
</protein>
<evidence type="ECO:0000256" key="1">
    <source>
        <dbReference type="SAM" id="MobiDB-lite"/>
    </source>
</evidence>
<feature type="region of interest" description="Disordered" evidence="1">
    <location>
        <begin position="241"/>
        <end position="384"/>
    </location>
</feature>
<evidence type="ECO:0000313" key="3">
    <source>
        <dbReference type="Proteomes" id="UP000291020"/>
    </source>
</evidence>
<dbReference type="PANTHER" id="PTHR46788">
    <property type="entry name" value="EF-HAND CALCIUM-BINDING DOMAIN-CONTAINING PROTEIN 5"/>
    <property type="match status" value="1"/>
</dbReference>
<feature type="region of interest" description="Disordered" evidence="1">
    <location>
        <begin position="436"/>
        <end position="537"/>
    </location>
</feature>
<sequence length="537" mass="59479">MSFLFLWEQGRYVHSYIKTFTSDMFQEFLKHLCQCADDFRDIIRHDIRRQMFTDLFLDCDHGKAGLLDKQMTLALLEDFYDNSPVISRRRFCNPRQWPIIELQEIDLTEFWGDFDDGQIASAESSQIFALSQTEVSEGRSLSSNMLVVNGQDAYETCILIDEPGGPEAEQDQAVEQKAMSESGTDEISKEEPRLIGELSEIVPVIALGEEHIVSPTEPGSEVQVNQEGEGFAAELYETVSASTPGEENPVSEEKPDREGQVSQKEPYVNTEMEETDSSLHPEAPNTLLETEASDVNESQEASKSDSRKGSAVLNKETTSSEDMDTENQIDTADPESQNEPIPVAAPKQENVNIDKEHGSKERVSQEDHNVATEPSELILAPNSEKENIILEKELGSEAQVRQEEHDLIAEPNVAVPILMTEAEGILSEAEAELEKVTALIPENKEETADLGKEPPEEKESGSEGHGSQSELQAETNMLAEDSTPSLPHEQMLLQDQSTGPSQPPREASQAQARDAFEKAAQLIGGIPWSGDSSSQHF</sequence>
<reference evidence="2" key="2">
    <citation type="submission" date="2025-08" db="UniProtKB">
        <authorList>
            <consortium name="Ensembl"/>
        </authorList>
    </citation>
    <scope>IDENTIFICATION</scope>
</reference>
<dbReference type="Ensembl" id="ENSGAGT00000017476.1">
    <property type="protein sequence ID" value="ENSGAGP00000015299.1"/>
    <property type="gene ID" value="ENSGAGG00000011539.1"/>
</dbReference>
<feature type="compositionally biased region" description="Polar residues" evidence="1">
    <location>
        <begin position="328"/>
        <end position="339"/>
    </location>
</feature>
<name>A0A452HK76_9SAUR</name>
<dbReference type="Proteomes" id="UP000291020">
    <property type="component" value="Unassembled WGS sequence"/>
</dbReference>
<keyword evidence="3" id="KW-1185">Reference proteome</keyword>
<proteinExistence type="predicted"/>
<feature type="compositionally biased region" description="Basic and acidic residues" evidence="1">
    <location>
        <begin position="442"/>
        <end position="462"/>
    </location>
</feature>
<dbReference type="PANTHER" id="PTHR46788:SF1">
    <property type="entry name" value="EF-HAND CALCIUM-BINDING DOMAIN-CONTAINING PROTEIN 5"/>
    <property type="match status" value="1"/>
</dbReference>
<evidence type="ECO:0000313" key="2">
    <source>
        <dbReference type="Ensembl" id="ENSGAGP00000015299.1"/>
    </source>
</evidence>
<feature type="compositionally biased region" description="Basic and acidic residues" evidence="1">
    <location>
        <begin position="352"/>
        <end position="370"/>
    </location>
</feature>
<reference evidence="3" key="1">
    <citation type="journal article" date="2017" name="PLoS ONE">
        <title>The Agassiz's desert tortoise genome provides a resource for the conservation of a threatened species.</title>
        <authorList>
            <person name="Tollis M."/>
            <person name="DeNardo D.F."/>
            <person name="Cornelius J.A."/>
            <person name="Dolby G.A."/>
            <person name="Edwards T."/>
            <person name="Henen B.T."/>
            <person name="Karl A.E."/>
            <person name="Murphy R.W."/>
            <person name="Kusumi K."/>
        </authorList>
    </citation>
    <scope>NUCLEOTIDE SEQUENCE [LARGE SCALE GENOMIC DNA]</scope>
</reference>
<reference evidence="2" key="3">
    <citation type="submission" date="2025-09" db="UniProtKB">
        <authorList>
            <consortium name="Ensembl"/>
        </authorList>
    </citation>
    <scope>IDENTIFICATION</scope>
</reference>
<organism evidence="2 3">
    <name type="scientific">Gopherus agassizii</name>
    <name type="common">Agassiz's desert tortoise</name>
    <dbReference type="NCBI Taxonomy" id="38772"/>
    <lineage>
        <taxon>Eukaryota</taxon>
        <taxon>Metazoa</taxon>
        <taxon>Chordata</taxon>
        <taxon>Craniata</taxon>
        <taxon>Vertebrata</taxon>
        <taxon>Euteleostomi</taxon>
        <taxon>Archelosauria</taxon>
        <taxon>Testudinata</taxon>
        <taxon>Testudines</taxon>
        <taxon>Cryptodira</taxon>
        <taxon>Durocryptodira</taxon>
        <taxon>Testudinoidea</taxon>
        <taxon>Testudinidae</taxon>
        <taxon>Gopherus</taxon>
    </lineage>
</organism>